<dbReference type="KEGG" id="cao:Celal_0085"/>
<feature type="domain" description="N-acetyltransferase" evidence="1">
    <location>
        <begin position="7"/>
        <end position="93"/>
    </location>
</feature>
<reference evidence="2 3" key="1">
    <citation type="journal article" date="2010" name="Stand. Genomic Sci.">
        <title>Complete genome sequence of Cellulophaga algicola type strain (IC166).</title>
        <authorList>
            <person name="Abt B."/>
            <person name="Lu M."/>
            <person name="Misra M."/>
            <person name="Han C."/>
            <person name="Nolan M."/>
            <person name="Lucas S."/>
            <person name="Hammon N."/>
            <person name="Deshpande S."/>
            <person name="Cheng J.F."/>
            <person name="Tapia R."/>
            <person name="Goodwin L."/>
            <person name="Pitluck S."/>
            <person name="Liolios K."/>
            <person name="Pagani I."/>
            <person name="Ivanova N."/>
            <person name="Mavromatis K."/>
            <person name="Ovchinikova G."/>
            <person name="Pati A."/>
            <person name="Chen A."/>
            <person name="Palaniappan K."/>
            <person name="Land M."/>
            <person name="Hauser L."/>
            <person name="Chang Y.J."/>
            <person name="Jeffries C.D."/>
            <person name="Detter J.C."/>
            <person name="Brambilla E."/>
            <person name="Rohde M."/>
            <person name="Tindall B.J."/>
            <person name="Goker M."/>
            <person name="Woyke T."/>
            <person name="Bristow J."/>
            <person name="Eisen J.A."/>
            <person name="Markowitz V."/>
            <person name="Hugenholtz P."/>
            <person name="Kyrpides N.C."/>
            <person name="Klenk H.P."/>
            <person name="Lapidus A."/>
        </authorList>
    </citation>
    <scope>NUCLEOTIDE SEQUENCE [LARGE SCALE GENOMIC DNA]</scope>
    <source>
        <strain evidence="3">DSM 14237 / IC166 / ACAM 630</strain>
    </source>
</reference>
<evidence type="ECO:0000313" key="3">
    <source>
        <dbReference type="Proteomes" id="UP000008634"/>
    </source>
</evidence>
<dbReference type="OrthoDB" id="1149100at2"/>
<protein>
    <recommendedName>
        <fullName evidence="1">N-acetyltransferase domain-containing protein</fullName>
    </recommendedName>
</protein>
<dbReference type="Pfam" id="PF14542">
    <property type="entry name" value="Acetyltransf_CG"/>
    <property type="match status" value="1"/>
</dbReference>
<organism evidence="2 3">
    <name type="scientific">Cellulophaga algicola (strain DSM 14237 / IC166 / ACAM 630)</name>
    <dbReference type="NCBI Taxonomy" id="688270"/>
    <lineage>
        <taxon>Bacteria</taxon>
        <taxon>Pseudomonadati</taxon>
        <taxon>Bacteroidota</taxon>
        <taxon>Flavobacteriia</taxon>
        <taxon>Flavobacteriales</taxon>
        <taxon>Flavobacteriaceae</taxon>
        <taxon>Cellulophaga</taxon>
    </lineage>
</organism>
<dbReference type="AlphaFoldDB" id="E6X6Z3"/>
<dbReference type="EMBL" id="CP002453">
    <property type="protein sequence ID" value="ADV47442.1"/>
    <property type="molecule type" value="Genomic_DNA"/>
</dbReference>
<dbReference type="InterPro" id="IPR031165">
    <property type="entry name" value="GNAT_YJDJ"/>
</dbReference>
<proteinExistence type="predicted"/>
<sequence length="98" mass="11437">MNEVNITDNSFLRQFETTVNGHLAKIEYSAQERKIFLTKLIIPETITQEDFKEQFIEAVLNVIQERNLRVVPTSPEIAGFLRKNSRKYKDMLPVGIRI</sequence>
<dbReference type="HOGENOM" id="CLU_132888_0_2_10"/>
<dbReference type="Gene3D" id="3.40.630.30">
    <property type="match status" value="1"/>
</dbReference>
<dbReference type="PROSITE" id="PS51729">
    <property type="entry name" value="GNAT_YJDJ"/>
    <property type="match status" value="1"/>
</dbReference>
<gene>
    <name evidence="2" type="ordered locus">Celal_0085</name>
</gene>
<keyword evidence="3" id="KW-1185">Reference proteome</keyword>
<dbReference type="Proteomes" id="UP000008634">
    <property type="component" value="Chromosome"/>
</dbReference>
<dbReference type="RefSeq" id="WP_013548941.1">
    <property type="nucleotide sequence ID" value="NC_014934.1"/>
</dbReference>
<dbReference type="SUPFAM" id="SSF55729">
    <property type="entry name" value="Acyl-CoA N-acyltransferases (Nat)"/>
    <property type="match status" value="1"/>
</dbReference>
<accession>E6X6Z3</accession>
<dbReference type="InterPro" id="IPR016181">
    <property type="entry name" value="Acyl_CoA_acyltransferase"/>
</dbReference>
<dbReference type="STRING" id="688270.Celal_0085"/>
<evidence type="ECO:0000259" key="1">
    <source>
        <dbReference type="PROSITE" id="PS51729"/>
    </source>
</evidence>
<evidence type="ECO:0000313" key="2">
    <source>
        <dbReference type="EMBL" id="ADV47442.1"/>
    </source>
</evidence>
<dbReference type="eggNOG" id="COG2388">
    <property type="taxonomic scope" value="Bacteria"/>
</dbReference>
<name>E6X6Z3_CELAD</name>